<dbReference type="RefSeq" id="WP_021719803.1">
    <property type="nucleotide sequence ID" value="NZ_FR892777.1"/>
</dbReference>
<dbReference type="Proteomes" id="UP000014937">
    <property type="component" value="Unassembled WGS sequence"/>
</dbReference>
<gene>
    <name evidence="10" type="ORF">BN587_00717</name>
</gene>
<dbReference type="Gene3D" id="3.40.50.11690">
    <property type="entry name" value="Cell division protein FtsQ/DivIB"/>
    <property type="match status" value="1"/>
</dbReference>
<dbReference type="PROSITE" id="PS51779">
    <property type="entry name" value="POTRA"/>
    <property type="match status" value="1"/>
</dbReference>
<comment type="caution">
    <text evidence="10">The sequence shown here is derived from an EMBL/GenBank/DDBJ whole genome shotgun (WGS) entry which is preliminary data.</text>
</comment>
<evidence type="ECO:0000256" key="1">
    <source>
        <dbReference type="ARBA" id="ARBA00004370"/>
    </source>
</evidence>
<dbReference type="Pfam" id="PF08478">
    <property type="entry name" value="POTRA_1"/>
    <property type="match status" value="1"/>
</dbReference>
<evidence type="ECO:0000256" key="6">
    <source>
        <dbReference type="ARBA" id="ARBA00023136"/>
    </source>
</evidence>
<name>R6WKW4_9FIRM</name>
<dbReference type="InterPro" id="IPR045335">
    <property type="entry name" value="FtsQ_C_sf"/>
</dbReference>
<keyword evidence="2" id="KW-1003">Cell membrane</keyword>
<comment type="subcellular location">
    <subcellularLocation>
        <location evidence="1">Membrane</location>
    </subcellularLocation>
</comment>
<evidence type="ECO:0000256" key="2">
    <source>
        <dbReference type="ARBA" id="ARBA00022475"/>
    </source>
</evidence>
<dbReference type="InterPro" id="IPR034746">
    <property type="entry name" value="POTRA"/>
</dbReference>
<dbReference type="PANTHER" id="PTHR37820">
    <property type="entry name" value="CELL DIVISION PROTEIN DIVIB"/>
    <property type="match status" value="1"/>
</dbReference>
<dbReference type="InterPro" id="IPR005548">
    <property type="entry name" value="Cell_div_FtsQ/DivIB_C"/>
</dbReference>
<dbReference type="AlphaFoldDB" id="R6WKW4"/>
<reference evidence="10" key="1">
    <citation type="submission" date="2012-11" db="EMBL/GenBank/DDBJ databases">
        <title>Dependencies among metagenomic species, viruses, plasmids and units of genetic variation.</title>
        <authorList>
            <person name="Nielsen H.B."/>
            <person name="Almeida M."/>
            <person name="Juncker A.S."/>
            <person name="Rasmussen S."/>
            <person name="Li J."/>
            <person name="Sunagawa S."/>
            <person name="Plichta D."/>
            <person name="Gautier L."/>
            <person name="Le Chatelier E."/>
            <person name="Peletier E."/>
            <person name="Bonde I."/>
            <person name="Nielsen T."/>
            <person name="Manichanh C."/>
            <person name="Arumugam M."/>
            <person name="Batto J."/>
            <person name="Santos M.B.Q.D."/>
            <person name="Blom N."/>
            <person name="Borruel N."/>
            <person name="Burgdorf K.S."/>
            <person name="Boumezbeur F."/>
            <person name="Casellas F."/>
            <person name="Dore J."/>
            <person name="Guarner F."/>
            <person name="Hansen T."/>
            <person name="Hildebrand F."/>
            <person name="Kaas R.S."/>
            <person name="Kennedy S."/>
            <person name="Kristiansen K."/>
            <person name="Kultima J.R."/>
            <person name="Leonard P."/>
            <person name="Levenez F."/>
            <person name="Lund O."/>
            <person name="Moumen B."/>
            <person name="Le Paslier D."/>
            <person name="Pons N."/>
            <person name="Pedersen O."/>
            <person name="Prifti E."/>
            <person name="Qin J."/>
            <person name="Raes J."/>
            <person name="Tap J."/>
            <person name="Tims S."/>
            <person name="Ussery D.W."/>
            <person name="Yamada T."/>
            <person name="MetaHit consortium"/>
            <person name="Renault P."/>
            <person name="Sicheritz-Ponten T."/>
            <person name="Bork P."/>
            <person name="Wang J."/>
            <person name="Brunak S."/>
            <person name="Ehrlich S.D."/>
        </authorList>
    </citation>
    <scope>NUCLEOTIDE SEQUENCE [LARGE SCALE GENOMIC DNA]</scope>
</reference>
<dbReference type="HOGENOM" id="CLU_047677_4_0_9"/>
<dbReference type="InterPro" id="IPR050487">
    <property type="entry name" value="FtsQ_DivIB"/>
</dbReference>
<evidence type="ECO:0000313" key="11">
    <source>
        <dbReference type="Proteomes" id="UP000014937"/>
    </source>
</evidence>
<evidence type="ECO:0000256" key="5">
    <source>
        <dbReference type="ARBA" id="ARBA00022989"/>
    </source>
</evidence>
<evidence type="ECO:0000256" key="4">
    <source>
        <dbReference type="ARBA" id="ARBA00022692"/>
    </source>
</evidence>
<feature type="transmembrane region" description="Helical" evidence="8">
    <location>
        <begin position="21"/>
        <end position="40"/>
    </location>
</feature>
<evidence type="ECO:0000256" key="3">
    <source>
        <dbReference type="ARBA" id="ARBA00022618"/>
    </source>
</evidence>
<evidence type="ECO:0000313" key="10">
    <source>
        <dbReference type="EMBL" id="CDD11808.1"/>
    </source>
</evidence>
<keyword evidence="4 8" id="KW-0812">Transmembrane</keyword>
<dbReference type="GO" id="GO:0005886">
    <property type="term" value="C:plasma membrane"/>
    <property type="evidence" value="ECO:0007669"/>
    <property type="project" value="TreeGrafter"/>
</dbReference>
<sequence>MDSSQSFREQVRRRRRQKIWRLVKLVLFTAASAAACFYGWRFLHSPSFAFGSVSIHGTSLLTEADVISLAGCGKGPLNLFNASTSRVREALSHDVRFQNAEAAYRFPVTLQVSVEERQPALYVANSYRSYLKLDYNGIVISVTTTIPDAKAPVLAGVKCGNLYLGDRVEDEGVLQILKFLQQLTPEAQQRIGEIAVDNKQEVKLQLSGCFPVRLGKAQELAQKAPLFMTVFNEIKDKNIKAEYIDLTFAKPYIKLPPKQGAV</sequence>
<keyword evidence="7" id="KW-0131">Cell cycle</keyword>
<dbReference type="Pfam" id="PF03799">
    <property type="entry name" value="FtsQ_DivIB_C"/>
    <property type="match status" value="1"/>
</dbReference>
<keyword evidence="5 8" id="KW-1133">Transmembrane helix</keyword>
<evidence type="ECO:0000256" key="8">
    <source>
        <dbReference type="SAM" id="Phobius"/>
    </source>
</evidence>
<feature type="domain" description="POTRA" evidence="9">
    <location>
        <begin position="48"/>
        <end position="117"/>
    </location>
</feature>
<evidence type="ECO:0000259" key="9">
    <source>
        <dbReference type="PROSITE" id="PS51779"/>
    </source>
</evidence>
<keyword evidence="6 8" id="KW-0472">Membrane</keyword>
<dbReference type="EMBL" id="CBGL010000100">
    <property type="protein sequence ID" value="CDD11808.1"/>
    <property type="molecule type" value="Genomic_DNA"/>
</dbReference>
<evidence type="ECO:0000256" key="7">
    <source>
        <dbReference type="ARBA" id="ARBA00023306"/>
    </source>
</evidence>
<dbReference type="PANTHER" id="PTHR37820:SF1">
    <property type="entry name" value="CELL DIVISION PROTEIN FTSQ"/>
    <property type="match status" value="1"/>
</dbReference>
<accession>R6WKW4</accession>
<protein>
    <submittedName>
        <fullName evidence="10">POTRA domain protein FtsQ-type</fullName>
    </submittedName>
</protein>
<keyword evidence="3" id="KW-0132">Cell division</keyword>
<dbReference type="InterPro" id="IPR013685">
    <property type="entry name" value="POTRA_FtsQ_type"/>
</dbReference>
<dbReference type="GO" id="GO:0051301">
    <property type="term" value="P:cell division"/>
    <property type="evidence" value="ECO:0007669"/>
    <property type="project" value="UniProtKB-KW"/>
</dbReference>
<organism evidence="10 11">
    <name type="scientific">Phascolarctobacterium succinatutens CAG:287</name>
    <dbReference type="NCBI Taxonomy" id="1263101"/>
    <lineage>
        <taxon>Bacteria</taxon>
        <taxon>Bacillati</taxon>
        <taxon>Bacillota</taxon>
        <taxon>Negativicutes</taxon>
        <taxon>Acidaminococcales</taxon>
        <taxon>Acidaminococcaceae</taxon>
        <taxon>Phascolarctobacterium</taxon>
    </lineage>
</organism>
<proteinExistence type="predicted"/>